<name>A0ABW3KX70_9BACI</name>
<keyword evidence="3" id="KW-1185">Reference proteome</keyword>
<evidence type="ECO:0000313" key="2">
    <source>
        <dbReference type="EMBL" id="MFD1017884.1"/>
    </source>
</evidence>
<feature type="region of interest" description="Disordered" evidence="1">
    <location>
        <begin position="19"/>
        <end position="106"/>
    </location>
</feature>
<organism evidence="2 3">
    <name type="scientific">Thalassobacillus hwangdonensis</name>
    <dbReference type="NCBI Taxonomy" id="546108"/>
    <lineage>
        <taxon>Bacteria</taxon>
        <taxon>Bacillati</taxon>
        <taxon>Bacillota</taxon>
        <taxon>Bacilli</taxon>
        <taxon>Bacillales</taxon>
        <taxon>Bacillaceae</taxon>
        <taxon>Thalassobacillus</taxon>
    </lineage>
</organism>
<comment type="caution">
    <text evidence="2">The sequence shown here is derived from an EMBL/GenBank/DDBJ whole genome shotgun (WGS) entry which is preliminary data.</text>
</comment>
<dbReference type="RefSeq" id="WP_386055972.1">
    <property type="nucleotide sequence ID" value="NZ_JBHTKL010000001.1"/>
</dbReference>
<feature type="compositionally biased region" description="Basic and acidic residues" evidence="1">
    <location>
        <begin position="79"/>
        <end position="106"/>
    </location>
</feature>
<evidence type="ECO:0000256" key="1">
    <source>
        <dbReference type="SAM" id="MobiDB-lite"/>
    </source>
</evidence>
<dbReference type="EMBL" id="JBHTKL010000001">
    <property type="protein sequence ID" value="MFD1017884.1"/>
    <property type="molecule type" value="Genomic_DNA"/>
</dbReference>
<feature type="compositionally biased region" description="Basic and acidic residues" evidence="1">
    <location>
        <begin position="23"/>
        <end position="49"/>
    </location>
</feature>
<protein>
    <submittedName>
        <fullName evidence="2">Uncharacterized protein</fullName>
    </submittedName>
</protein>
<dbReference type="Proteomes" id="UP001596990">
    <property type="component" value="Unassembled WGS sequence"/>
</dbReference>
<feature type="compositionally biased region" description="Basic and acidic residues" evidence="1">
    <location>
        <begin position="57"/>
        <end position="70"/>
    </location>
</feature>
<gene>
    <name evidence="2" type="ORF">ACFQ2J_01620</name>
</gene>
<evidence type="ECO:0000313" key="3">
    <source>
        <dbReference type="Proteomes" id="UP001596990"/>
    </source>
</evidence>
<reference evidence="3" key="1">
    <citation type="journal article" date="2019" name="Int. J. Syst. Evol. Microbiol.">
        <title>The Global Catalogue of Microorganisms (GCM) 10K type strain sequencing project: providing services to taxonomists for standard genome sequencing and annotation.</title>
        <authorList>
            <consortium name="The Broad Institute Genomics Platform"/>
            <consortium name="The Broad Institute Genome Sequencing Center for Infectious Disease"/>
            <person name="Wu L."/>
            <person name="Ma J."/>
        </authorList>
    </citation>
    <scope>NUCLEOTIDE SEQUENCE [LARGE SCALE GENOMIC DNA]</scope>
    <source>
        <strain evidence="3">CCUG 56607</strain>
    </source>
</reference>
<sequence>MSDRKRVFEVEDLIIKADNVFIEPRDRHDHGREDHHDRRGRGEERGRDRDRRRHHHEQQEESSSSRERVDPFFGRPKRDRVEEESSDRRRGERESSDRERKGFSWF</sequence>
<accession>A0ABW3KX70</accession>
<proteinExistence type="predicted"/>